<feature type="region of interest" description="Disordered" evidence="2">
    <location>
        <begin position="536"/>
        <end position="561"/>
    </location>
</feature>
<dbReference type="PANTHER" id="PTHR43941:SF1">
    <property type="entry name" value="STRUCTURAL MAINTENANCE OF CHROMOSOMES PROTEIN 2"/>
    <property type="match status" value="1"/>
</dbReference>
<dbReference type="Proteomes" id="UP001527925">
    <property type="component" value="Unassembled WGS sequence"/>
</dbReference>
<dbReference type="InterPro" id="IPR000237">
    <property type="entry name" value="GRIP_dom"/>
</dbReference>
<feature type="region of interest" description="Disordered" evidence="2">
    <location>
        <begin position="482"/>
        <end position="514"/>
    </location>
</feature>
<feature type="region of interest" description="Disordered" evidence="2">
    <location>
        <begin position="886"/>
        <end position="909"/>
    </location>
</feature>
<feature type="coiled-coil region" evidence="1">
    <location>
        <begin position="1012"/>
        <end position="1056"/>
    </location>
</feature>
<feature type="compositionally biased region" description="Low complexity" evidence="2">
    <location>
        <begin position="541"/>
        <end position="550"/>
    </location>
</feature>
<evidence type="ECO:0000259" key="3">
    <source>
        <dbReference type="PROSITE" id="PS50913"/>
    </source>
</evidence>
<evidence type="ECO:0000256" key="1">
    <source>
        <dbReference type="SAM" id="Coils"/>
    </source>
</evidence>
<sequence length="1117" mass="120413">MPRRCWTAADWDPHLAPSRRQRACSEIGKAAQHPVAVLPSAGPMSSDPPNNTGAAARPAGQGLDAAVAASASASASTSAAAPAPGTPSSHAPAAAGGLHPAAAATAGLRTPSRSASPAATDTASSSPFRPESPLRSAGDPTSATAGEAADVVLRLVGGVGPHAAHTAPPDAQAAPGPTVEQLLRQVDRYREKLANGMREFKKLAEENERLRAEVRTLRTEQQRPAFRPGESPEEVAALRSRNQTLEKEIGQLRFNAKLKIKQLQKEIQSARGGSGASTPAIDISLGADGTDSVEHARIAELEETLQKSAEANDALTRQVHSLNDALLKAEEKAMADIAALQRQHAVELDAFQVRLSASQDRHEPPAISTARTPASADGLPDSSQLLSRVAALASNFAPHDETRSLDPKNPLAVLDLVTDYFANTSPRDPEAAQDQLVLLQSANNSLRNRLSGKADASPDGVDRQALFDRIAALEGQLAAVSGGPATTQSADDAAGQARSQPAGQPTAESDPARRLRAQLAEERARSLQLRNQLSEAQSRLSAAESGSEIGSARESEATQPVNSLVQELQRARDDAKAAADARAQLEIKIAELQELVAALQQANSSYEAAAGSGNLSAIEQRNFTLEEQLKDFRIQIANRNRELATAQETIAAKTAEYEKLQKEHEDRVRKLKGLLLAANKSITESKKLMGQREAETEELKSRLEASLAAEQELRERNDHLQKTVERMSSETLDDRDARQMQLQDLQKQLTAARAEAADVRAEFQSYKVRAAAALQKSSTSAVERRAADLEEIRVRLERETLDQQEQLAQAQTRFRALEVDLATALDQLAIADANIKRLERSDAEMQTLKLEVESLNRKLALEKQLHEQAITSLELSHATALEQLKAQASAAPSEQRPSSLASAANPSDAASSATIESEIIALKEQLARTLADLERHRKSSGHRDSISSDTSRSAGAAGGPAPATPTAITSAVLPTPLSRTMSAHSSHWGEAVPGLARNGSFSAHNAISSYKEKEYQLQIQQLQEVLTENEAEIERLHSQEKLLKEELRRIDRMEKRQDLSVEYLKNVVLSFIESDVKEPLVPIIAQILHLSPDEAQRVRKKVHRPEDDSIIPSFGFF</sequence>
<feature type="compositionally biased region" description="Low complexity" evidence="2">
    <location>
        <begin position="898"/>
        <end position="909"/>
    </location>
</feature>
<dbReference type="PROSITE" id="PS50913">
    <property type="entry name" value="GRIP"/>
    <property type="match status" value="1"/>
</dbReference>
<feature type="domain" description="GRIP" evidence="3">
    <location>
        <begin position="1054"/>
        <end position="1101"/>
    </location>
</feature>
<organism evidence="4 5">
    <name type="scientific">Polyrhizophydium stewartii</name>
    <dbReference type="NCBI Taxonomy" id="2732419"/>
    <lineage>
        <taxon>Eukaryota</taxon>
        <taxon>Fungi</taxon>
        <taxon>Fungi incertae sedis</taxon>
        <taxon>Chytridiomycota</taxon>
        <taxon>Chytridiomycota incertae sedis</taxon>
        <taxon>Chytridiomycetes</taxon>
        <taxon>Rhizophydiales</taxon>
        <taxon>Rhizophydiales incertae sedis</taxon>
        <taxon>Polyrhizophydium</taxon>
    </lineage>
</organism>
<feature type="region of interest" description="Disordered" evidence="2">
    <location>
        <begin position="357"/>
        <end position="381"/>
    </location>
</feature>
<dbReference type="PANTHER" id="PTHR43941">
    <property type="entry name" value="STRUCTURAL MAINTENANCE OF CHROMOSOMES PROTEIN 2"/>
    <property type="match status" value="1"/>
</dbReference>
<gene>
    <name evidence="4" type="ORF">HK105_200687</name>
</gene>
<protein>
    <recommendedName>
        <fullName evidence="3">GRIP domain-containing protein</fullName>
    </recommendedName>
</protein>
<dbReference type="Pfam" id="PF01465">
    <property type="entry name" value="GRIP"/>
    <property type="match status" value="1"/>
</dbReference>
<feature type="compositionally biased region" description="Low complexity" evidence="2">
    <location>
        <begin position="951"/>
        <end position="967"/>
    </location>
</feature>
<proteinExistence type="predicted"/>
<feature type="coiled-coil region" evidence="1">
    <location>
        <begin position="179"/>
        <end position="255"/>
    </location>
</feature>
<feature type="region of interest" description="Disordered" evidence="2">
    <location>
        <begin position="17"/>
        <end position="144"/>
    </location>
</feature>
<evidence type="ECO:0000256" key="2">
    <source>
        <dbReference type="SAM" id="MobiDB-lite"/>
    </source>
</evidence>
<comment type="caution">
    <text evidence="4">The sequence shown here is derived from an EMBL/GenBank/DDBJ whole genome shotgun (WGS) entry which is preliminary data.</text>
</comment>
<feature type="compositionally biased region" description="Low complexity" evidence="2">
    <location>
        <begin position="58"/>
        <end position="127"/>
    </location>
</feature>
<reference evidence="4 5" key="1">
    <citation type="submission" date="2023-09" db="EMBL/GenBank/DDBJ databases">
        <title>Pangenome analysis of Batrachochytrium dendrobatidis and related Chytrids.</title>
        <authorList>
            <person name="Yacoub M.N."/>
            <person name="Stajich J.E."/>
            <person name="James T.Y."/>
        </authorList>
    </citation>
    <scope>NUCLEOTIDE SEQUENCE [LARGE SCALE GENOMIC DNA]</scope>
    <source>
        <strain evidence="4 5">JEL0888</strain>
    </source>
</reference>
<dbReference type="EMBL" id="JADGIZ020000002">
    <property type="protein sequence ID" value="KAL2919770.1"/>
    <property type="molecule type" value="Genomic_DNA"/>
</dbReference>
<accession>A0ABR4NJW6</accession>
<evidence type="ECO:0000313" key="5">
    <source>
        <dbReference type="Proteomes" id="UP001527925"/>
    </source>
</evidence>
<name>A0ABR4NJW6_9FUNG</name>
<evidence type="ECO:0000313" key="4">
    <source>
        <dbReference type="EMBL" id="KAL2919770.1"/>
    </source>
</evidence>
<feature type="compositionally biased region" description="Polar residues" evidence="2">
    <location>
        <begin position="497"/>
        <end position="507"/>
    </location>
</feature>
<feature type="coiled-coil region" evidence="1">
    <location>
        <begin position="696"/>
        <end position="865"/>
    </location>
</feature>
<keyword evidence="5" id="KW-1185">Reference proteome</keyword>
<feature type="compositionally biased region" description="Basic and acidic residues" evidence="2">
    <location>
        <begin position="934"/>
        <end position="946"/>
    </location>
</feature>
<dbReference type="SMART" id="SM00755">
    <property type="entry name" value="Grip"/>
    <property type="match status" value="1"/>
</dbReference>
<keyword evidence="1" id="KW-0175">Coiled coil</keyword>
<feature type="coiled-coil region" evidence="1">
    <location>
        <begin position="298"/>
        <end position="343"/>
    </location>
</feature>
<feature type="region of interest" description="Disordered" evidence="2">
    <location>
        <begin position="934"/>
        <end position="967"/>
    </location>
</feature>